<feature type="coiled-coil region" evidence="2">
    <location>
        <begin position="45"/>
        <end position="91"/>
    </location>
</feature>
<dbReference type="Gene3D" id="3.30.70.1880">
    <property type="entry name" value="Protein of unknown function DUF881"/>
    <property type="match status" value="1"/>
</dbReference>
<dbReference type="Pfam" id="PF05949">
    <property type="entry name" value="DUF881"/>
    <property type="match status" value="1"/>
</dbReference>
<sequence length="237" mass="27211">MKFKHKLIISLVFGLIGLMVAIQFQANRKPDVRDTRDLWEVRSQLQEEQKLQQNLYQQIRDAEQTIDQYDATSESEKVQTLKDSLEKLRSEAGLTDLQQPGIIIDISPIFVEKEIGQTYPSIAPDLLNRLINELNTYGATDIQVANERIVDVTPVRSVNGETYVNNHPLPSVPLKIKVLAANPEKLKDYMEVSRSKDDFAIENLDMELRYEKQVHLTGYQEPVQIKSMRVLEETGEE</sequence>
<gene>
    <name evidence="3" type="ORF">ERJ70_08480</name>
</gene>
<evidence type="ECO:0000256" key="2">
    <source>
        <dbReference type="SAM" id="Coils"/>
    </source>
</evidence>
<comment type="similarity">
    <text evidence="1">Belongs to the UPF0749 family.</text>
</comment>
<accession>A0ABX7VQX4</accession>
<organism evidence="3 4">
    <name type="scientific">Sediminibacillus dalangtanensis</name>
    <dbReference type="NCBI Taxonomy" id="2729421"/>
    <lineage>
        <taxon>Bacteria</taxon>
        <taxon>Bacillati</taxon>
        <taxon>Bacillota</taxon>
        <taxon>Bacilli</taxon>
        <taxon>Bacillales</taxon>
        <taxon>Bacillaceae</taxon>
        <taxon>Sediminibacillus</taxon>
    </lineage>
</organism>
<dbReference type="Proteomes" id="UP000665043">
    <property type="component" value="Chromosome"/>
</dbReference>
<dbReference type="PANTHER" id="PTHR37313">
    <property type="entry name" value="UPF0749 PROTEIN RV1825"/>
    <property type="match status" value="1"/>
</dbReference>
<dbReference type="EMBL" id="CP046956">
    <property type="protein sequence ID" value="QTM99336.1"/>
    <property type="molecule type" value="Genomic_DNA"/>
</dbReference>
<dbReference type="RefSeq" id="WP_209368606.1">
    <property type="nucleotide sequence ID" value="NZ_CP046956.1"/>
</dbReference>
<evidence type="ECO:0000256" key="1">
    <source>
        <dbReference type="ARBA" id="ARBA00009108"/>
    </source>
</evidence>
<reference evidence="3 4" key="1">
    <citation type="submission" date="2019-12" db="EMBL/GenBank/DDBJ databases">
        <title>The whole genome sequencing of a strain isolated from a Mars analog, Dalangtan Playa.</title>
        <authorList>
            <person name="Huang T."/>
        </authorList>
    </citation>
    <scope>NUCLEOTIDE SEQUENCE [LARGE SCALE GENOMIC DNA]</scope>
    <source>
        <strain evidence="3 4">DP4-553-S</strain>
    </source>
</reference>
<name>A0ABX7VQX4_9BACI</name>
<evidence type="ECO:0000313" key="4">
    <source>
        <dbReference type="Proteomes" id="UP000665043"/>
    </source>
</evidence>
<protein>
    <submittedName>
        <fullName evidence="3">DUF881 domain-containing protein</fullName>
    </submittedName>
</protein>
<dbReference type="PANTHER" id="PTHR37313:SF2">
    <property type="entry name" value="UPF0749 PROTEIN YLXX"/>
    <property type="match status" value="1"/>
</dbReference>
<evidence type="ECO:0000313" key="3">
    <source>
        <dbReference type="EMBL" id="QTM99336.1"/>
    </source>
</evidence>
<dbReference type="InterPro" id="IPR010273">
    <property type="entry name" value="DUF881"/>
</dbReference>
<keyword evidence="2" id="KW-0175">Coiled coil</keyword>
<proteinExistence type="inferred from homology"/>
<keyword evidence="4" id="KW-1185">Reference proteome</keyword>